<evidence type="ECO:0000313" key="3">
    <source>
        <dbReference type="EMBL" id="EMR61771.1"/>
    </source>
</evidence>
<dbReference type="InterPro" id="IPR046541">
    <property type="entry name" value="DUF6606"/>
</dbReference>
<dbReference type="Pfam" id="PF20255">
    <property type="entry name" value="DUF6606"/>
    <property type="match status" value="1"/>
</dbReference>
<evidence type="ECO:0000313" key="4">
    <source>
        <dbReference type="Proteomes" id="UP000012174"/>
    </source>
</evidence>
<dbReference type="STRING" id="1287681.M7SW14"/>
<feature type="domain" description="DUF6606" evidence="2">
    <location>
        <begin position="1"/>
        <end position="113"/>
    </location>
</feature>
<sequence>MSHQIAYGTTPKVKKAGRMHDEDRDTIHPKMVTELLSALLMSVGEPIEARHIWKNTREEVLWEDSRLPWHRSPLWLLIRISLQLHFSRSKVKTCDQEDDYYKNFMVFFLTNLLLQSHEYPLSSETMSVISAKLSRRYLKLTTQNNTDGLRFATDAIRKTDDALSRKWCDIQKRSSRSHKFDQLKDLDPKQDTYMSLGMFDEYTEHIAKGKHNVNLLAFQPTCALPDLDDSSLPILTNFPRETPTTFNMLAFETWVSSRLDEWLAVHRHQPQTCRMLRRSIEEYHKAAISIYSGNPEAMSIMYLTILELWIASDQSATEVCRILEEYDLVIPHSLLWNLNLPSKSHMERLSLIETYLKDRSIRASLPASGIFTSFGAPNSFAVRYFDQSEEHQNLMARIEIQAEDLRREKCGELGAKKNEYRILMAKSDSIECQFDEHFDAYHGILHRSHSSGCQKCQYNTQADSLKISVYEWPLPVKKTEAKSTVFELRVPESFGHWRDSTIYVSM</sequence>
<dbReference type="KEGG" id="ela:UCREL1_11298"/>
<dbReference type="HOGENOM" id="CLU_538647_0_0_1"/>
<name>M7SW14_EUTLA</name>
<dbReference type="EMBL" id="KB707550">
    <property type="protein sequence ID" value="EMR61771.1"/>
    <property type="molecule type" value="Genomic_DNA"/>
</dbReference>
<evidence type="ECO:0000256" key="1">
    <source>
        <dbReference type="SAM" id="MobiDB-lite"/>
    </source>
</evidence>
<keyword evidence="4" id="KW-1185">Reference proteome</keyword>
<organism evidence="3 4">
    <name type="scientific">Eutypa lata (strain UCR-EL1)</name>
    <name type="common">Grapevine dieback disease fungus</name>
    <name type="synonym">Eutypa armeniacae</name>
    <dbReference type="NCBI Taxonomy" id="1287681"/>
    <lineage>
        <taxon>Eukaryota</taxon>
        <taxon>Fungi</taxon>
        <taxon>Dikarya</taxon>
        <taxon>Ascomycota</taxon>
        <taxon>Pezizomycotina</taxon>
        <taxon>Sordariomycetes</taxon>
        <taxon>Xylariomycetidae</taxon>
        <taxon>Xylariales</taxon>
        <taxon>Diatrypaceae</taxon>
        <taxon>Eutypa</taxon>
    </lineage>
</organism>
<dbReference type="OMA" id="VHICELL"/>
<feature type="region of interest" description="Disordered" evidence="1">
    <location>
        <begin position="1"/>
        <end position="21"/>
    </location>
</feature>
<evidence type="ECO:0000259" key="2">
    <source>
        <dbReference type="Pfam" id="PF20255"/>
    </source>
</evidence>
<reference evidence="4" key="1">
    <citation type="journal article" date="2013" name="Genome Announc.">
        <title>Draft genome sequence of the grapevine dieback fungus Eutypa lata UCR-EL1.</title>
        <authorList>
            <person name="Blanco-Ulate B."/>
            <person name="Rolshausen P.E."/>
            <person name="Cantu D."/>
        </authorList>
    </citation>
    <scope>NUCLEOTIDE SEQUENCE [LARGE SCALE GENOMIC DNA]</scope>
    <source>
        <strain evidence="4">UCR-EL1</strain>
    </source>
</reference>
<dbReference type="AlphaFoldDB" id="M7SW14"/>
<proteinExistence type="predicted"/>
<dbReference type="Proteomes" id="UP000012174">
    <property type="component" value="Unassembled WGS sequence"/>
</dbReference>
<dbReference type="OrthoDB" id="3182339at2759"/>
<protein>
    <recommendedName>
        <fullName evidence="2">DUF6606 domain-containing protein</fullName>
    </recommendedName>
</protein>
<dbReference type="eggNOG" id="ENOG502QUFK">
    <property type="taxonomic scope" value="Eukaryota"/>
</dbReference>
<accession>M7SW14</accession>
<gene>
    <name evidence="3" type="ORF">UCREL1_11298</name>
</gene>